<comment type="caution">
    <text evidence="1">The sequence shown here is derived from an EMBL/GenBank/DDBJ whole genome shotgun (WGS) entry which is preliminary data.</text>
</comment>
<evidence type="ECO:0000313" key="1">
    <source>
        <dbReference type="EMBL" id="MBL4927171.1"/>
    </source>
</evidence>
<gene>
    <name evidence="1" type="ORF">JI744_03540</name>
</gene>
<protein>
    <submittedName>
        <fullName evidence="1">Uncharacterized protein</fullName>
    </submittedName>
</protein>
<dbReference type="RefSeq" id="WP_202658324.1">
    <property type="nucleotide sequence ID" value="NZ_JAESVP010000002.1"/>
</dbReference>
<name>A0A8J7SQZ1_9RHOB</name>
<keyword evidence="2" id="KW-1185">Reference proteome</keyword>
<reference evidence="1" key="1">
    <citation type="submission" date="2021-01" db="EMBL/GenBank/DDBJ databases">
        <title>Genome seq and assembly of Tabrizicola sp. KVB23.</title>
        <authorList>
            <person name="Chhetri G."/>
        </authorList>
    </citation>
    <scope>NUCLEOTIDE SEQUENCE</scope>
    <source>
        <strain evidence="1">KVB23</strain>
    </source>
</reference>
<dbReference type="AlphaFoldDB" id="A0A8J7SQZ1"/>
<dbReference type="Proteomes" id="UP000619033">
    <property type="component" value="Unassembled WGS sequence"/>
</dbReference>
<accession>A0A8J7SQZ1</accession>
<sequence>MSGPRNVTPLTAQRAFATIQVVAKVALNSEPPLTYSELARRLGMAKVNGQGLSSYLNEAAALCAEAGWPNVATLVVSKDSLDAGNPMPSEGSFSDGFYASTGLTRADIADEQQRVRAYDWRSVEALGLTGE</sequence>
<dbReference type="EMBL" id="JAESVP010000002">
    <property type="protein sequence ID" value="MBL4927171.1"/>
    <property type="molecule type" value="Genomic_DNA"/>
</dbReference>
<evidence type="ECO:0000313" key="2">
    <source>
        <dbReference type="Proteomes" id="UP000619033"/>
    </source>
</evidence>
<proteinExistence type="predicted"/>
<organism evidence="1 2">
    <name type="scientific">Fuscibacter oryzae</name>
    <dbReference type="NCBI Taxonomy" id="2803939"/>
    <lineage>
        <taxon>Bacteria</taxon>
        <taxon>Pseudomonadati</taxon>
        <taxon>Pseudomonadota</taxon>
        <taxon>Alphaproteobacteria</taxon>
        <taxon>Rhodobacterales</taxon>
        <taxon>Paracoccaceae</taxon>
        <taxon>Fuscibacter</taxon>
    </lineage>
</organism>